<dbReference type="Proteomes" id="UP001595923">
    <property type="component" value="Unassembled WGS sequence"/>
</dbReference>
<evidence type="ECO:0000259" key="2">
    <source>
        <dbReference type="PROSITE" id="PS50937"/>
    </source>
</evidence>
<evidence type="ECO:0000313" key="4">
    <source>
        <dbReference type="Proteomes" id="UP001595923"/>
    </source>
</evidence>
<gene>
    <name evidence="3" type="ORF">ACFO4E_09920</name>
</gene>
<accession>A0ABV9DTW0</accession>
<dbReference type="InterPro" id="IPR047057">
    <property type="entry name" value="MerR_fam"/>
</dbReference>
<dbReference type="EMBL" id="JBHSFQ010000007">
    <property type="protein sequence ID" value="MFC4562172.1"/>
    <property type="molecule type" value="Genomic_DNA"/>
</dbReference>
<evidence type="ECO:0000256" key="1">
    <source>
        <dbReference type="ARBA" id="ARBA00023125"/>
    </source>
</evidence>
<evidence type="ECO:0000313" key="3">
    <source>
        <dbReference type="EMBL" id="MFC4562172.1"/>
    </source>
</evidence>
<dbReference type="PROSITE" id="PS50937">
    <property type="entry name" value="HTH_MERR_2"/>
    <property type="match status" value="1"/>
</dbReference>
<dbReference type="InterPro" id="IPR000551">
    <property type="entry name" value="MerR-type_HTH_dom"/>
</dbReference>
<dbReference type="PANTHER" id="PTHR30204:SF97">
    <property type="entry name" value="MERR FAMILY REGULATORY PROTEIN"/>
    <property type="match status" value="1"/>
</dbReference>
<feature type="domain" description="HTH merR-type" evidence="2">
    <location>
        <begin position="2"/>
        <end position="72"/>
    </location>
</feature>
<reference evidence="4" key="1">
    <citation type="journal article" date="2019" name="Int. J. Syst. Evol. Microbiol.">
        <title>The Global Catalogue of Microorganisms (GCM) 10K type strain sequencing project: providing services to taxonomists for standard genome sequencing and annotation.</title>
        <authorList>
            <consortium name="The Broad Institute Genomics Platform"/>
            <consortium name="The Broad Institute Genome Sequencing Center for Infectious Disease"/>
            <person name="Wu L."/>
            <person name="Ma J."/>
        </authorList>
    </citation>
    <scope>NUCLEOTIDE SEQUENCE [LARGE SCALE GENOMIC DNA]</scope>
    <source>
        <strain evidence="4">XZYJ18</strain>
    </source>
</reference>
<dbReference type="InterPro" id="IPR009061">
    <property type="entry name" value="DNA-bd_dom_put_sf"/>
</dbReference>
<dbReference type="Gene3D" id="1.10.1660.10">
    <property type="match status" value="1"/>
</dbReference>
<dbReference type="Pfam" id="PF13411">
    <property type="entry name" value="MerR_1"/>
    <property type="match status" value="1"/>
</dbReference>
<name>A0ABV9DTW0_9ACTN</name>
<organism evidence="3 4">
    <name type="scientific">Nocardiopsis mangrovi</name>
    <dbReference type="NCBI Taxonomy" id="1179818"/>
    <lineage>
        <taxon>Bacteria</taxon>
        <taxon>Bacillati</taxon>
        <taxon>Actinomycetota</taxon>
        <taxon>Actinomycetes</taxon>
        <taxon>Streptosporangiales</taxon>
        <taxon>Nocardiopsidaceae</taxon>
        <taxon>Nocardiopsis</taxon>
    </lineage>
</organism>
<dbReference type="SMART" id="SM00422">
    <property type="entry name" value="HTH_MERR"/>
    <property type="match status" value="1"/>
</dbReference>
<keyword evidence="1" id="KW-0238">DNA-binding</keyword>
<dbReference type="SUPFAM" id="SSF46955">
    <property type="entry name" value="Putative DNA-binding domain"/>
    <property type="match status" value="1"/>
</dbReference>
<protein>
    <submittedName>
        <fullName evidence="3">MerR family transcriptional regulator</fullName>
    </submittedName>
</protein>
<dbReference type="PANTHER" id="PTHR30204">
    <property type="entry name" value="REDOX-CYCLING DRUG-SENSING TRANSCRIPTIONAL ACTIVATOR SOXR"/>
    <property type="match status" value="1"/>
</dbReference>
<sequence length="291" mass="32114">MNLFIKDFSEISDLSPQTLRFYHSEGLLVPATVDEETGYRGYDLEQIERALLVTALRGAGMSVKDVRRALDAPDTAIELLQEHTAMLRHRRAVEDEALDTARELLTSWPEVELKKVPQMTVLSTLVPPVAVEKRRGQPDRYDWGEVADAAAVAAQELRALAEEHGAAVAGTPWFTMALETPEQKRGFLSLEGPHWLAKLSISAGSDALAALEEKVDVQDFAAREELSIRMPGRHTAAKFSMAGVQLVTHQAPEGYFASSAEARHVLHEDGIETAMPLLLLSEVEGDEEDDY</sequence>
<keyword evidence="4" id="KW-1185">Reference proteome</keyword>
<dbReference type="RefSeq" id="WP_378573152.1">
    <property type="nucleotide sequence ID" value="NZ_JBHSFQ010000007.1"/>
</dbReference>
<comment type="caution">
    <text evidence="3">The sequence shown here is derived from an EMBL/GenBank/DDBJ whole genome shotgun (WGS) entry which is preliminary data.</text>
</comment>
<proteinExistence type="predicted"/>